<dbReference type="Pfam" id="PF18780">
    <property type="entry name" value="HNH_repeat"/>
    <property type="match status" value="1"/>
</dbReference>
<evidence type="ECO:0000313" key="1">
    <source>
        <dbReference type="EMBL" id="HDQ99424.1"/>
    </source>
</evidence>
<accession>A0A7V0XF44</accession>
<gene>
    <name evidence="1" type="ORF">ENN51_03965</name>
</gene>
<dbReference type="EMBL" id="DSBX01000149">
    <property type="protein sequence ID" value="HDQ99424.1"/>
    <property type="molecule type" value="Genomic_DNA"/>
</dbReference>
<proteinExistence type="predicted"/>
<comment type="caution">
    <text evidence="1">The sequence shown here is derived from an EMBL/GenBank/DDBJ whole genome shotgun (WGS) entry which is preliminary data.</text>
</comment>
<dbReference type="Proteomes" id="UP000885672">
    <property type="component" value="Unassembled WGS sequence"/>
</dbReference>
<organism evidence="1">
    <name type="scientific">candidate division WOR-3 bacterium</name>
    <dbReference type="NCBI Taxonomy" id="2052148"/>
    <lineage>
        <taxon>Bacteria</taxon>
        <taxon>Bacteria division WOR-3</taxon>
    </lineage>
</organism>
<dbReference type="AlphaFoldDB" id="A0A7V0XF44"/>
<reference evidence="1" key="1">
    <citation type="journal article" date="2020" name="mSystems">
        <title>Genome- and Community-Level Interaction Insights into Carbon Utilization and Element Cycling Functions of Hydrothermarchaeota in Hydrothermal Sediment.</title>
        <authorList>
            <person name="Zhou Z."/>
            <person name="Liu Y."/>
            <person name="Xu W."/>
            <person name="Pan J."/>
            <person name="Luo Z.H."/>
            <person name="Li M."/>
        </authorList>
    </citation>
    <scope>NUCLEOTIDE SEQUENCE [LARGE SCALE GENOMIC DNA]</scope>
    <source>
        <strain evidence="1">SpSt-1182</strain>
    </source>
</reference>
<protein>
    <submittedName>
        <fullName evidence="1">Uncharacterized protein</fullName>
    </submittedName>
</protein>
<name>A0A7V0XF44_UNCW3</name>
<sequence length="190" mass="21847">MKRAYRHWSRDEVVREIRNLAERGLPLNAGHVARSSPALAYAARKYLGGWERAVAAAGLDYEKIRRKNFWSRQRILARIRELAGEGKPLHVSHAERSYRGLVGAAAVRYGSWGQAIRAAGLDYTKIKRQREWSKKVIVRELRRLRREGVDLSTTTEVRKKCRVLHAAAVRYFGSWAAAMRAARLERLLDK</sequence>
<dbReference type="InterPro" id="IPR041025">
    <property type="entry name" value="HNH_repeat"/>
</dbReference>